<feature type="domain" description="Spermatogenesis-associated protein 6 N-terminal" evidence="4">
    <location>
        <begin position="46"/>
        <end position="182"/>
    </location>
</feature>
<sequence length="427" mass="49482">MNMTGRGFCVKIHLDLHAVCIQLDSKIIMFFFLLFFFSSFFLLFFQVTCPGVWLCPNGKIILKITALNSNTESHRIAPIFPLLYNEKFTFEKMFSSVVTLTELQNSLEEEFFFAELIQWITPSGRGVILATFETNLVDLLYPTSSFKDRLLAGVDIDLLMEPTKYFPGIIAPKIEVSTKTIIEGIIGIDDINKSAIHIINPKTINSKSAPCIHRKRPVKSIIRQKRVCHSQGIIRDRNYQLSQEKTNNKYHSYIYSQYSPVKKVQCSNSQYYCAGKRFVVCNCESCGSEKNKSELLTAYNDLHIYDNCPICLKYKDYFSNQNNVTDNAQSYKTNNKNYLLKDHHYCKCISQLFDDQHHNTIYSPDNEHTRQRESTVPILGSKEQMAINETSYHKCEQNQLKDFYKNLEKFYKRMYEQAKMHAEGIGA</sequence>
<evidence type="ECO:0000313" key="5">
    <source>
        <dbReference type="Proteomes" id="UP000694924"/>
    </source>
</evidence>
<evidence type="ECO:0000256" key="3">
    <source>
        <dbReference type="SAM" id="Phobius"/>
    </source>
</evidence>
<feature type="transmembrane region" description="Helical" evidence="3">
    <location>
        <begin position="27"/>
        <end position="47"/>
    </location>
</feature>
<gene>
    <name evidence="6" type="primary">LOC107068506</name>
</gene>
<keyword evidence="3" id="KW-0472">Membrane</keyword>
<accession>A0ABM1IJQ8</accession>
<evidence type="ECO:0000259" key="4">
    <source>
        <dbReference type="Pfam" id="PF14909"/>
    </source>
</evidence>
<evidence type="ECO:0000313" key="6">
    <source>
        <dbReference type="RefSeq" id="XP_015180445.1"/>
    </source>
</evidence>
<dbReference type="InterPro" id="IPR042769">
    <property type="entry name" value="SPATA6_fam"/>
</dbReference>
<reference evidence="6" key="1">
    <citation type="submission" date="2025-08" db="UniProtKB">
        <authorList>
            <consortium name="RefSeq"/>
        </authorList>
    </citation>
    <scope>IDENTIFICATION</scope>
    <source>
        <tissue evidence="6">Whole body</tissue>
    </source>
</reference>
<keyword evidence="2" id="KW-0597">Phosphoprotein</keyword>
<comment type="similarity">
    <text evidence="1">Belongs to the SPATA6 family.</text>
</comment>
<keyword evidence="3" id="KW-0812">Transmembrane</keyword>
<keyword evidence="5" id="KW-1185">Reference proteome</keyword>
<dbReference type="PANTHER" id="PTHR16435:SF6">
    <property type="entry name" value="IP09370P"/>
    <property type="match status" value="1"/>
</dbReference>
<dbReference type="Proteomes" id="UP000694924">
    <property type="component" value="Unplaced"/>
</dbReference>
<evidence type="ECO:0000256" key="1">
    <source>
        <dbReference type="ARBA" id="ARBA00006215"/>
    </source>
</evidence>
<dbReference type="Pfam" id="PF14909">
    <property type="entry name" value="SPATA6"/>
    <property type="match status" value="1"/>
</dbReference>
<name>A0ABM1IJQ8_POLDO</name>
<protein>
    <submittedName>
        <fullName evidence="6">Uncharacterized protein LOC107068506 isoform X1</fullName>
    </submittedName>
</protein>
<dbReference type="RefSeq" id="XP_015180445.1">
    <property type="nucleotide sequence ID" value="XM_015324959.1"/>
</dbReference>
<proteinExistence type="inferred from homology"/>
<dbReference type="GeneID" id="107068506"/>
<dbReference type="PANTHER" id="PTHR16435">
    <property type="entry name" value="SPERMATOGENESIS-ASSOCIATED PROTEIN 6 SPATA6"/>
    <property type="match status" value="1"/>
</dbReference>
<organism evidence="5 6">
    <name type="scientific">Polistes dominula</name>
    <name type="common">European paper wasp</name>
    <name type="synonym">Vespa dominula</name>
    <dbReference type="NCBI Taxonomy" id="743375"/>
    <lineage>
        <taxon>Eukaryota</taxon>
        <taxon>Metazoa</taxon>
        <taxon>Ecdysozoa</taxon>
        <taxon>Arthropoda</taxon>
        <taxon>Hexapoda</taxon>
        <taxon>Insecta</taxon>
        <taxon>Pterygota</taxon>
        <taxon>Neoptera</taxon>
        <taxon>Endopterygota</taxon>
        <taxon>Hymenoptera</taxon>
        <taxon>Apocrita</taxon>
        <taxon>Aculeata</taxon>
        <taxon>Vespoidea</taxon>
        <taxon>Vespidae</taxon>
        <taxon>Polistinae</taxon>
        <taxon>Polistini</taxon>
        <taxon>Polistes</taxon>
    </lineage>
</organism>
<dbReference type="InterPro" id="IPR032732">
    <property type="entry name" value="SPATA6_N"/>
</dbReference>
<keyword evidence="3" id="KW-1133">Transmembrane helix</keyword>
<evidence type="ECO:0000256" key="2">
    <source>
        <dbReference type="ARBA" id="ARBA00022553"/>
    </source>
</evidence>